<feature type="region of interest" description="Disordered" evidence="1">
    <location>
        <begin position="1"/>
        <end position="28"/>
    </location>
</feature>
<dbReference type="EMBL" id="JAGEOK010000041">
    <property type="protein sequence ID" value="MBO2444064.1"/>
    <property type="molecule type" value="Genomic_DNA"/>
</dbReference>
<name>A0ABS3RCV3_9ACTN</name>
<dbReference type="RefSeq" id="WP_208272370.1">
    <property type="nucleotide sequence ID" value="NZ_BAAAGM010000063.1"/>
</dbReference>
<feature type="transmembrane region" description="Helical" evidence="2">
    <location>
        <begin position="40"/>
        <end position="60"/>
    </location>
</feature>
<feature type="transmembrane region" description="Helical" evidence="2">
    <location>
        <begin position="106"/>
        <end position="125"/>
    </location>
</feature>
<sequence>MSDTQTTRPDPPGPVAWPAYDPRPPVQGEPVRPVRRIGRAFGAVLGVQALVAFAVLLVLNSYRRSAAGWLLPLIGVADLAATLQICWLAIRDIRLLGGRTAGPRRLLTALVLLLAAALAGGAYAFHRHAAAPVRGTLGTPVQDGDLTFTASGPRCGVKITGIAATGTWCRVRLTAANTGSAPLRLDAAAQRLHGGDGRRPGSLLLSPSRSKRYVRAASRPLPAGSSFSGYLLFDVPSGFAARTLELHAAGGSRGVRIEIEGA</sequence>
<keyword evidence="2" id="KW-0472">Membrane</keyword>
<feature type="transmembrane region" description="Helical" evidence="2">
    <location>
        <begin position="66"/>
        <end position="90"/>
    </location>
</feature>
<organism evidence="4 5">
    <name type="scientific">Actinomadura nitritigenes</name>
    <dbReference type="NCBI Taxonomy" id="134602"/>
    <lineage>
        <taxon>Bacteria</taxon>
        <taxon>Bacillati</taxon>
        <taxon>Actinomycetota</taxon>
        <taxon>Actinomycetes</taxon>
        <taxon>Streptosporangiales</taxon>
        <taxon>Thermomonosporaceae</taxon>
        <taxon>Actinomadura</taxon>
    </lineage>
</organism>
<evidence type="ECO:0000256" key="1">
    <source>
        <dbReference type="SAM" id="MobiDB-lite"/>
    </source>
</evidence>
<dbReference type="Pfam" id="PF11611">
    <property type="entry name" value="DUF4352"/>
    <property type="match status" value="1"/>
</dbReference>
<keyword evidence="2" id="KW-0812">Transmembrane</keyword>
<evidence type="ECO:0000313" key="4">
    <source>
        <dbReference type="EMBL" id="MBO2444064.1"/>
    </source>
</evidence>
<proteinExistence type="predicted"/>
<accession>A0ABS3RCV3</accession>
<dbReference type="Proteomes" id="UP000666915">
    <property type="component" value="Unassembled WGS sequence"/>
</dbReference>
<feature type="compositionally biased region" description="Pro residues" evidence="1">
    <location>
        <begin position="9"/>
        <end position="27"/>
    </location>
</feature>
<keyword evidence="2" id="KW-1133">Transmembrane helix</keyword>
<evidence type="ECO:0000256" key="2">
    <source>
        <dbReference type="SAM" id="Phobius"/>
    </source>
</evidence>
<reference evidence="4 5" key="1">
    <citation type="submission" date="2021-03" db="EMBL/GenBank/DDBJ databases">
        <authorList>
            <person name="Kanchanasin P."/>
            <person name="Saeng-In P."/>
            <person name="Phongsopitanun W."/>
            <person name="Yuki M."/>
            <person name="Kudo T."/>
            <person name="Ohkuma M."/>
            <person name="Tanasupawat S."/>
        </authorList>
    </citation>
    <scope>NUCLEOTIDE SEQUENCE [LARGE SCALE GENOMIC DNA]</scope>
    <source>
        <strain evidence="4 5">L46</strain>
    </source>
</reference>
<gene>
    <name evidence="4" type="ORF">J4557_41750</name>
</gene>
<feature type="domain" description="DUF4352" evidence="3">
    <location>
        <begin position="137"/>
        <end position="247"/>
    </location>
</feature>
<evidence type="ECO:0000259" key="3">
    <source>
        <dbReference type="Pfam" id="PF11611"/>
    </source>
</evidence>
<evidence type="ECO:0000313" key="5">
    <source>
        <dbReference type="Proteomes" id="UP000666915"/>
    </source>
</evidence>
<dbReference type="InterPro" id="IPR029051">
    <property type="entry name" value="DUF4352"/>
</dbReference>
<comment type="caution">
    <text evidence="4">The sequence shown here is derived from an EMBL/GenBank/DDBJ whole genome shotgun (WGS) entry which is preliminary data.</text>
</comment>
<keyword evidence="5" id="KW-1185">Reference proteome</keyword>
<protein>
    <submittedName>
        <fullName evidence="4">DUF4352 domain-containing protein</fullName>
    </submittedName>
</protein>